<organism evidence="2 3">
    <name type="scientific">Botryotinia narcissicola</name>
    <dbReference type="NCBI Taxonomy" id="278944"/>
    <lineage>
        <taxon>Eukaryota</taxon>
        <taxon>Fungi</taxon>
        <taxon>Dikarya</taxon>
        <taxon>Ascomycota</taxon>
        <taxon>Pezizomycotina</taxon>
        <taxon>Leotiomycetes</taxon>
        <taxon>Helotiales</taxon>
        <taxon>Sclerotiniaceae</taxon>
        <taxon>Botryotinia</taxon>
    </lineage>
</organism>
<comment type="caution">
    <text evidence="2">The sequence shown here is derived from an EMBL/GenBank/DDBJ whole genome shotgun (WGS) entry which is preliminary data.</text>
</comment>
<feature type="compositionally biased region" description="Basic and acidic residues" evidence="1">
    <location>
        <begin position="195"/>
        <end position="214"/>
    </location>
</feature>
<dbReference type="AlphaFoldDB" id="A0A4Z1J4P7"/>
<feature type="compositionally biased region" description="Low complexity" evidence="1">
    <location>
        <begin position="91"/>
        <end position="106"/>
    </location>
</feature>
<evidence type="ECO:0000313" key="3">
    <source>
        <dbReference type="Proteomes" id="UP000297452"/>
    </source>
</evidence>
<name>A0A4Z1J4P7_9HELO</name>
<gene>
    <name evidence="2" type="ORF">BOTNAR_0021g00270</name>
</gene>
<sequence length="313" mass="34148">MSQGPKVNKNYLYLFAADQPYPSSNLPMNNTFPASSPIVNAPARQYNQNFPHPSMNSQSSSAYPPTHAAYSTSAYNSTGNVSAPQYNQNFPNSSSNLRRSSEYSPSFASSTFASNPAGNFSAGGVLPATTCSSTAQKTHHRESGSSSRHSQASCSSDTCSQPSLPSTPRPFDERPTQEWLSQMQCDIPVRSTAQDTKRDSRESRNREVSSRSDRSTSGLSSPAPTSVGSSSLNKGRPRENGVYVADYERPKRRRLVSRETRKKETAERQAVARLSAGRQTAKNPAADGEREKKRHRSLGKNGRLKENVEAGSE</sequence>
<keyword evidence="3" id="KW-1185">Reference proteome</keyword>
<feature type="compositionally biased region" description="Low complexity" evidence="1">
    <location>
        <begin position="144"/>
        <end position="156"/>
    </location>
</feature>
<feature type="compositionally biased region" description="Basic and acidic residues" evidence="1">
    <location>
        <begin position="303"/>
        <end position="313"/>
    </location>
</feature>
<reference evidence="2 3" key="1">
    <citation type="submission" date="2017-12" db="EMBL/GenBank/DDBJ databases">
        <title>Comparative genomics of Botrytis spp.</title>
        <authorList>
            <person name="Valero-Jimenez C.A."/>
            <person name="Tapia P."/>
            <person name="Veloso J."/>
            <person name="Silva-Moreno E."/>
            <person name="Staats M."/>
            <person name="Valdes J.H."/>
            <person name="Van Kan J.A.L."/>
        </authorList>
    </citation>
    <scope>NUCLEOTIDE SEQUENCE [LARGE SCALE GENOMIC DNA]</scope>
    <source>
        <strain evidence="2 3">MUCL2120</strain>
    </source>
</reference>
<feature type="compositionally biased region" description="Basic and acidic residues" evidence="1">
    <location>
        <begin position="256"/>
        <end position="267"/>
    </location>
</feature>
<feature type="compositionally biased region" description="Polar residues" evidence="1">
    <location>
        <begin position="157"/>
        <end position="166"/>
    </location>
</feature>
<dbReference type="EMBL" id="PQXJ01000021">
    <property type="protein sequence ID" value="TGO68689.1"/>
    <property type="molecule type" value="Genomic_DNA"/>
</dbReference>
<accession>A0A4Z1J4P7</accession>
<dbReference type="Proteomes" id="UP000297452">
    <property type="component" value="Unassembled WGS sequence"/>
</dbReference>
<dbReference type="OrthoDB" id="3558681at2759"/>
<feature type="region of interest" description="Disordered" evidence="1">
    <location>
        <begin position="132"/>
        <end position="313"/>
    </location>
</feature>
<protein>
    <submittedName>
        <fullName evidence="2">Uncharacterized protein</fullName>
    </submittedName>
</protein>
<feature type="region of interest" description="Disordered" evidence="1">
    <location>
        <begin position="80"/>
        <end position="109"/>
    </location>
</feature>
<feature type="compositionally biased region" description="Low complexity" evidence="1">
    <location>
        <begin position="215"/>
        <end position="231"/>
    </location>
</feature>
<feature type="compositionally biased region" description="Polar residues" evidence="1">
    <location>
        <begin position="80"/>
        <end position="90"/>
    </location>
</feature>
<evidence type="ECO:0000256" key="1">
    <source>
        <dbReference type="SAM" id="MobiDB-lite"/>
    </source>
</evidence>
<proteinExistence type="predicted"/>
<feature type="region of interest" description="Disordered" evidence="1">
    <location>
        <begin position="47"/>
        <end position="67"/>
    </location>
</feature>
<evidence type="ECO:0000313" key="2">
    <source>
        <dbReference type="EMBL" id="TGO68689.1"/>
    </source>
</evidence>